<gene>
    <name evidence="1" type="ORF">SDJN03_18806</name>
</gene>
<dbReference type="Proteomes" id="UP000685013">
    <property type="component" value="Chromosome 12"/>
</dbReference>
<dbReference type="EMBL" id="JAGKQH010000012">
    <property type="protein sequence ID" value="KAG6586073.1"/>
    <property type="molecule type" value="Genomic_DNA"/>
</dbReference>
<sequence length="91" mass="9862">MNLTASATNSVWDDSDGQIEQNLSGMPLGDATVPWLVSDPPSKVALTVPGRIQIVALHDEGCNLPQGTLFVFCYLIVHNAASKVNFFLQIY</sequence>
<reference evidence="1 2" key="1">
    <citation type="journal article" date="2021" name="Hortic Res">
        <title>The domestication of Cucurbita argyrosperma as revealed by the genome of its wild relative.</title>
        <authorList>
            <person name="Barrera-Redondo J."/>
            <person name="Sanchez-de la Vega G."/>
            <person name="Aguirre-Liguori J.A."/>
            <person name="Castellanos-Morales G."/>
            <person name="Gutierrez-Guerrero Y.T."/>
            <person name="Aguirre-Dugua X."/>
            <person name="Aguirre-Planter E."/>
            <person name="Tenaillon M.I."/>
            <person name="Lira-Saade R."/>
            <person name="Eguiarte L.E."/>
        </authorList>
    </citation>
    <scope>NUCLEOTIDE SEQUENCE [LARGE SCALE GENOMIC DNA]</scope>
    <source>
        <strain evidence="1">JBR-2021</strain>
    </source>
</reference>
<organism evidence="1 2">
    <name type="scientific">Cucurbita argyrosperma subsp. sororia</name>
    <dbReference type="NCBI Taxonomy" id="37648"/>
    <lineage>
        <taxon>Eukaryota</taxon>
        <taxon>Viridiplantae</taxon>
        <taxon>Streptophyta</taxon>
        <taxon>Embryophyta</taxon>
        <taxon>Tracheophyta</taxon>
        <taxon>Spermatophyta</taxon>
        <taxon>Magnoliopsida</taxon>
        <taxon>eudicotyledons</taxon>
        <taxon>Gunneridae</taxon>
        <taxon>Pentapetalae</taxon>
        <taxon>rosids</taxon>
        <taxon>fabids</taxon>
        <taxon>Cucurbitales</taxon>
        <taxon>Cucurbitaceae</taxon>
        <taxon>Cucurbiteae</taxon>
        <taxon>Cucurbita</taxon>
    </lineage>
</organism>
<protein>
    <submittedName>
        <fullName evidence="1">Uncharacterized protein</fullName>
    </submittedName>
</protein>
<keyword evidence="2" id="KW-1185">Reference proteome</keyword>
<comment type="caution">
    <text evidence="1">The sequence shown here is derived from an EMBL/GenBank/DDBJ whole genome shotgun (WGS) entry which is preliminary data.</text>
</comment>
<evidence type="ECO:0000313" key="2">
    <source>
        <dbReference type="Proteomes" id="UP000685013"/>
    </source>
</evidence>
<proteinExistence type="predicted"/>
<evidence type="ECO:0000313" key="1">
    <source>
        <dbReference type="EMBL" id="KAG6586073.1"/>
    </source>
</evidence>
<dbReference type="AlphaFoldDB" id="A0AAV6MQZ9"/>
<feature type="non-terminal residue" evidence="1">
    <location>
        <position position="1"/>
    </location>
</feature>
<name>A0AAV6MQZ9_9ROSI</name>
<accession>A0AAV6MQZ9</accession>